<dbReference type="PROSITE" id="PS51480">
    <property type="entry name" value="DHAL"/>
    <property type="match status" value="1"/>
</dbReference>
<dbReference type="PANTHER" id="PTHR33434:SF4">
    <property type="entry name" value="PHOSPHATASE PROTEIN"/>
    <property type="match status" value="1"/>
</dbReference>
<feature type="domain" description="DhaL" evidence="1">
    <location>
        <begin position="1"/>
        <end position="188"/>
    </location>
</feature>
<evidence type="ECO:0000313" key="2">
    <source>
        <dbReference type="EMBL" id="AZR74835.1"/>
    </source>
</evidence>
<dbReference type="InterPro" id="IPR033470">
    <property type="entry name" value="FakA-like_C"/>
</dbReference>
<dbReference type="InterPro" id="IPR048394">
    <property type="entry name" value="FakA-like_M"/>
</dbReference>
<dbReference type="GO" id="GO:0004371">
    <property type="term" value="F:glycerone kinase activity"/>
    <property type="evidence" value="ECO:0007669"/>
    <property type="project" value="InterPro"/>
</dbReference>
<dbReference type="InterPro" id="IPR050270">
    <property type="entry name" value="DegV_domain_contain"/>
</dbReference>
<dbReference type="EMBL" id="CP016379">
    <property type="protein sequence ID" value="AZR74835.1"/>
    <property type="molecule type" value="Genomic_DNA"/>
</dbReference>
<dbReference type="InterPro" id="IPR004007">
    <property type="entry name" value="DhaL_dom"/>
</dbReference>
<dbReference type="SUPFAM" id="SSF101473">
    <property type="entry name" value="DhaL-like"/>
    <property type="match status" value="1"/>
</dbReference>
<keyword evidence="3" id="KW-1185">Reference proteome</keyword>
<evidence type="ECO:0000259" key="1">
    <source>
        <dbReference type="PROSITE" id="PS51480"/>
    </source>
</evidence>
<dbReference type="NCBIfam" id="TIGR03599">
    <property type="entry name" value="YloV"/>
    <property type="match status" value="1"/>
</dbReference>
<dbReference type="InterPro" id="IPR019986">
    <property type="entry name" value="YloV-like"/>
</dbReference>
<sequence>MILAATCWLNEHKDYVDSLNVFPVPDGDTGTNMYLTVLNAAREIQNSESERVCDIAEALQQGALMGARGNSGVILSQLFRGIAHGLKNKNVMSAADLANALKCAYEMAYKAVMKPVEGTILTVARFVGDGAVEKAKKSDDIIEVLDAAIEEGRKALKKTPEMLPVLKEAKVVDAGGQGYIFLLEGALRVLKGQPVEGELKVYEGQKVKEPVYDAKKTSDKEIKYQYCTEFIIMSENVPLDKVREHLENYGDSLLVVGSKGITKVHVHTNNPGLVLEYALKYGPLNKIKIENMVEQSQERDEKQSLSKKPFGIVAVVAGEGFKEIFESLGVDEVVRGGQSMNPSTQDLVEAVERVNSDHVIILPNNKNIIFAAEQVKNISKKEIIVVPTRSIPQGIGSLMKIDPELNFSEIAKAMIQGLEEVKTGEITYAVRDSKVNSFDIKERDCLGLYNGDIQVVDKDCEKVSLELLDKMIDEDDFLITIYYGSNVSEDQAEKLRKKIEERFKNQDIELYYGGQPLYDYIFSVE</sequence>
<dbReference type="KEGG" id="aft:BBF96_05380"/>
<gene>
    <name evidence="2" type="ORF">BBF96_05380</name>
</gene>
<evidence type="ECO:0000313" key="3">
    <source>
        <dbReference type="Proteomes" id="UP000267250"/>
    </source>
</evidence>
<dbReference type="Pfam" id="PF02734">
    <property type="entry name" value="Dak2"/>
    <property type="match status" value="1"/>
</dbReference>
<accession>A0A3Q9HT61</accession>
<protein>
    <recommendedName>
        <fullName evidence="1">DhaL domain-containing protein</fullName>
    </recommendedName>
</protein>
<dbReference type="Proteomes" id="UP000267250">
    <property type="component" value="Chromosome"/>
</dbReference>
<reference evidence="2 3" key="1">
    <citation type="submission" date="2016-07" db="EMBL/GenBank/DDBJ databases">
        <title>Genome and transcriptome analysis of iron-reducing fermentative bacteria Anoxybacter fermentans.</title>
        <authorList>
            <person name="Zeng X."/>
            <person name="Shao Z."/>
        </authorList>
    </citation>
    <scope>NUCLEOTIDE SEQUENCE [LARGE SCALE GENOMIC DNA]</scope>
    <source>
        <strain evidence="2 3">DY22613</strain>
    </source>
</reference>
<dbReference type="AlphaFoldDB" id="A0A3Q9HT61"/>
<dbReference type="SMART" id="SM01121">
    <property type="entry name" value="Dak1_2"/>
    <property type="match status" value="1"/>
</dbReference>
<dbReference type="Gene3D" id="1.25.40.340">
    <property type="match status" value="1"/>
</dbReference>
<dbReference type="SMART" id="SM01120">
    <property type="entry name" value="Dak2"/>
    <property type="match status" value="1"/>
</dbReference>
<dbReference type="Pfam" id="PF21645">
    <property type="entry name" value="FakA-like_M"/>
    <property type="match status" value="1"/>
</dbReference>
<dbReference type="Pfam" id="PF13684">
    <property type="entry name" value="FakA-like_C"/>
    <property type="match status" value="1"/>
</dbReference>
<dbReference type="PANTHER" id="PTHR33434">
    <property type="entry name" value="DEGV DOMAIN-CONTAINING PROTEIN DR_1986-RELATED"/>
    <property type="match status" value="1"/>
</dbReference>
<dbReference type="GO" id="GO:0006071">
    <property type="term" value="P:glycerol metabolic process"/>
    <property type="evidence" value="ECO:0007669"/>
    <property type="project" value="InterPro"/>
</dbReference>
<proteinExistence type="predicted"/>
<organism evidence="2 3">
    <name type="scientific">Anoxybacter fermentans</name>
    <dbReference type="NCBI Taxonomy" id="1323375"/>
    <lineage>
        <taxon>Bacteria</taxon>
        <taxon>Bacillati</taxon>
        <taxon>Bacillota</taxon>
        <taxon>Clostridia</taxon>
        <taxon>Halanaerobiales</taxon>
        <taxon>Anoxybacter</taxon>
    </lineage>
</organism>
<dbReference type="InterPro" id="IPR036117">
    <property type="entry name" value="DhaL_dom_sf"/>
</dbReference>
<name>A0A3Q9HT61_9FIRM</name>
<dbReference type="OrthoDB" id="9760324at2"/>